<name>A0A843UYD6_COLES</name>
<evidence type="ECO:0000313" key="2">
    <source>
        <dbReference type="Proteomes" id="UP000652761"/>
    </source>
</evidence>
<proteinExistence type="predicted"/>
<keyword evidence="2" id="KW-1185">Reference proteome</keyword>
<gene>
    <name evidence="1" type="ORF">Taro_020255</name>
</gene>
<organism evidence="1 2">
    <name type="scientific">Colocasia esculenta</name>
    <name type="common">Wild taro</name>
    <name type="synonym">Arum esculentum</name>
    <dbReference type="NCBI Taxonomy" id="4460"/>
    <lineage>
        <taxon>Eukaryota</taxon>
        <taxon>Viridiplantae</taxon>
        <taxon>Streptophyta</taxon>
        <taxon>Embryophyta</taxon>
        <taxon>Tracheophyta</taxon>
        <taxon>Spermatophyta</taxon>
        <taxon>Magnoliopsida</taxon>
        <taxon>Liliopsida</taxon>
        <taxon>Araceae</taxon>
        <taxon>Aroideae</taxon>
        <taxon>Colocasieae</taxon>
        <taxon>Colocasia</taxon>
    </lineage>
</organism>
<evidence type="ECO:0000313" key="1">
    <source>
        <dbReference type="EMBL" id="MQL87716.1"/>
    </source>
</evidence>
<comment type="caution">
    <text evidence="1">The sequence shown here is derived from an EMBL/GenBank/DDBJ whole genome shotgun (WGS) entry which is preliminary data.</text>
</comment>
<dbReference type="EMBL" id="NMUH01001000">
    <property type="protein sequence ID" value="MQL87716.1"/>
    <property type="molecule type" value="Genomic_DNA"/>
</dbReference>
<accession>A0A843UYD6</accession>
<sequence length="75" mass="8021">MPGALGRARHIVGLFGPAHQSSLLGPFPRQPNSSQHQVSVAYWSVQLDSSLIPARIDPPVQWASTRALVGQPAIV</sequence>
<dbReference type="AlphaFoldDB" id="A0A843UYD6"/>
<dbReference type="Proteomes" id="UP000652761">
    <property type="component" value="Unassembled WGS sequence"/>
</dbReference>
<reference evidence="1" key="1">
    <citation type="submission" date="2017-07" db="EMBL/GenBank/DDBJ databases">
        <title>Taro Niue Genome Assembly and Annotation.</title>
        <authorList>
            <person name="Atibalentja N."/>
            <person name="Keating K."/>
            <person name="Fields C.J."/>
        </authorList>
    </citation>
    <scope>NUCLEOTIDE SEQUENCE</scope>
    <source>
        <strain evidence="1">Niue_2</strain>
        <tissue evidence="1">Leaf</tissue>
    </source>
</reference>
<protein>
    <submittedName>
        <fullName evidence="1">Uncharacterized protein</fullName>
    </submittedName>
</protein>